<dbReference type="SUPFAM" id="SSF55729">
    <property type="entry name" value="Acyl-CoA N-acyltransferases (Nat)"/>
    <property type="match status" value="1"/>
</dbReference>
<dbReference type="InterPro" id="IPR050832">
    <property type="entry name" value="Bact_Acetyltransf"/>
</dbReference>
<dbReference type="Proteomes" id="UP001157114">
    <property type="component" value="Unassembled WGS sequence"/>
</dbReference>
<evidence type="ECO:0000259" key="3">
    <source>
        <dbReference type="PROSITE" id="PS51186"/>
    </source>
</evidence>
<evidence type="ECO:0000256" key="1">
    <source>
        <dbReference type="ARBA" id="ARBA00022679"/>
    </source>
</evidence>
<evidence type="ECO:0000313" key="4">
    <source>
        <dbReference type="EMBL" id="GLX68059.1"/>
    </source>
</evidence>
<dbReference type="PANTHER" id="PTHR43877:SF2">
    <property type="entry name" value="AMINOALKYLPHOSPHONATE N-ACETYLTRANSFERASE-RELATED"/>
    <property type="match status" value="1"/>
</dbReference>
<accession>A0ABQ6GAQ7</accession>
<keyword evidence="5" id="KW-1185">Reference proteome</keyword>
<evidence type="ECO:0000313" key="5">
    <source>
        <dbReference type="Proteomes" id="UP001157114"/>
    </source>
</evidence>
<evidence type="ECO:0000256" key="2">
    <source>
        <dbReference type="ARBA" id="ARBA00023315"/>
    </source>
</evidence>
<proteinExistence type="predicted"/>
<dbReference type="PROSITE" id="PS51186">
    <property type="entry name" value="GNAT"/>
    <property type="match status" value="1"/>
</dbReference>
<protein>
    <submittedName>
        <fullName evidence="4">N-acetyltransferase</fullName>
    </submittedName>
</protein>
<dbReference type="Gene3D" id="3.40.630.30">
    <property type="match status" value="1"/>
</dbReference>
<dbReference type="PANTHER" id="PTHR43877">
    <property type="entry name" value="AMINOALKYLPHOSPHONATE N-ACETYLTRANSFERASE-RELATED-RELATED"/>
    <property type="match status" value="1"/>
</dbReference>
<feature type="domain" description="N-acetyltransferase" evidence="3">
    <location>
        <begin position="1"/>
        <end position="151"/>
    </location>
</feature>
<dbReference type="InterPro" id="IPR016181">
    <property type="entry name" value="Acyl_CoA_acyltransferase"/>
</dbReference>
<keyword evidence="1" id="KW-0808">Transferase</keyword>
<dbReference type="Pfam" id="PF00583">
    <property type="entry name" value="Acetyltransf_1"/>
    <property type="match status" value="1"/>
</dbReference>
<sequence length="151" mass="17132">MIQLVRGSADNEDFQMLIKLLDEDLWRRYPDTQQFFDVHNKVKLDANAVVAYLDGKPVGCGCYREYGNEQTVEIKRMFVQEEARGKGIAKSIVKELEQWAIEAGNMKALLETGSGQPEAIALYKKLGYVQIENYEPYIGSEESVCMGKTLI</sequence>
<organism evidence="4 5">
    <name type="scientific">Paenibacillus glycanilyticus</name>
    <dbReference type="NCBI Taxonomy" id="126569"/>
    <lineage>
        <taxon>Bacteria</taxon>
        <taxon>Bacillati</taxon>
        <taxon>Bacillota</taxon>
        <taxon>Bacilli</taxon>
        <taxon>Bacillales</taxon>
        <taxon>Paenibacillaceae</taxon>
        <taxon>Paenibacillus</taxon>
    </lineage>
</organism>
<keyword evidence="2" id="KW-0012">Acyltransferase</keyword>
<reference evidence="4 5" key="1">
    <citation type="submission" date="2023-03" db="EMBL/GenBank/DDBJ databases">
        <title>Draft genome sequence of the bacteria which degrade cell wall of Tricholomamatutake.</title>
        <authorList>
            <person name="Konishi Y."/>
            <person name="Fukuta Y."/>
            <person name="Shirasaka N."/>
        </authorList>
    </citation>
    <scope>NUCLEOTIDE SEQUENCE [LARGE SCALE GENOMIC DNA]</scope>
    <source>
        <strain evidence="5">mu1</strain>
    </source>
</reference>
<dbReference type="RefSeq" id="WP_284238804.1">
    <property type="nucleotide sequence ID" value="NZ_BSSQ01000010.1"/>
</dbReference>
<name>A0ABQ6GAQ7_9BACL</name>
<gene>
    <name evidence="4" type="ORF">MU1_24040</name>
</gene>
<dbReference type="CDD" id="cd04301">
    <property type="entry name" value="NAT_SF"/>
    <property type="match status" value="1"/>
</dbReference>
<dbReference type="InterPro" id="IPR000182">
    <property type="entry name" value="GNAT_dom"/>
</dbReference>
<comment type="caution">
    <text evidence="4">The sequence shown here is derived from an EMBL/GenBank/DDBJ whole genome shotgun (WGS) entry which is preliminary data.</text>
</comment>
<dbReference type="EMBL" id="BSSQ01000010">
    <property type="protein sequence ID" value="GLX68059.1"/>
    <property type="molecule type" value="Genomic_DNA"/>
</dbReference>